<dbReference type="InterPro" id="IPR013820">
    <property type="entry name" value="ATP_PRibTrfase_cat"/>
</dbReference>
<dbReference type="GO" id="GO:0005737">
    <property type="term" value="C:cytoplasm"/>
    <property type="evidence" value="ECO:0007669"/>
    <property type="project" value="UniProtKB-SubCell"/>
</dbReference>
<evidence type="ECO:0000256" key="3">
    <source>
        <dbReference type="ARBA" id="ARBA00004667"/>
    </source>
</evidence>
<dbReference type="Pfam" id="PF08029">
    <property type="entry name" value="HisG_C"/>
    <property type="match status" value="1"/>
</dbReference>
<dbReference type="PANTHER" id="PTHR21403:SF8">
    <property type="entry name" value="ATP PHOSPHORIBOSYLTRANSFERASE"/>
    <property type="match status" value="1"/>
</dbReference>
<keyword evidence="9" id="KW-0328">Glycosyltransferase</keyword>
<dbReference type="OrthoDB" id="2574at2759"/>
<dbReference type="HAMAP" id="MF_00079">
    <property type="entry name" value="HisG_Long"/>
    <property type="match status" value="1"/>
</dbReference>
<dbReference type="GO" id="GO:0000105">
    <property type="term" value="P:L-histidine biosynthetic process"/>
    <property type="evidence" value="ECO:0007669"/>
    <property type="project" value="UniProtKB-UniPathway"/>
</dbReference>
<evidence type="ECO:0000256" key="8">
    <source>
        <dbReference type="ARBA" id="ARBA00022605"/>
    </source>
</evidence>
<dbReference type="PANTHER" id="PTHR21403">
    <property type="entry name" value="ATP PHOSPHORIBOSYLTRANSFERASE ATP-PRTASE"/>
    <property type="match status" value="1"/>
</dbReference>
<keyword evidence="7" id="KW-0963">Cytoplasm</keyword>
<dbReference type="FunFam" id="3.30.70.120:FF:000003">
    <property type="entry name" value="ATP phosphoribosyltransferase"/>
    <property type="match status" value="1"/>
</dbReference>
<dbReference type="NCBIfam" id="TIGR03455">
    <property type="entry name" value="HisG_C-term"/>
    <property type="match status" value="1"/>
</dbReference>
<dbReference type="Gene3D" id="3.40.190.10">
    <property type="entry name" value="Periplasmic binding protein-like II"/>
    <property type="match status" value="2"/>
</dbReference>
<evidence type="ECO:0000313" key="17">
    <source>
        <dbReference type="Proteomes" id="UP000269721"/>
    </source>
</evidence>
<protein>
    <recommendedName>
        <fullName evidence="6">ATP phosphoribosyltransferase</fullName>
        <ecNumber evidence="5">2.4.2.17</ecNumber>
    </recommendedName>
</protein>
<evidence type="ECO:0000256" key="12">
    <source>
        <dbReference type="ARBA" id="ARBA00022840"/>
    </source>
</evidence>
<dbReference type="Gene3D" id="3.30.70.120">
    <property type="match status" value="1"/>
</dbReference>
<comment type="pathway">
    <text evidence="3">Amino-acid biosynthesis; L-histidine biosynthesis; L-histidine from 5-phospho-alpha-D-ribose 1-diphosphate: step 1/9.</text>
</comment>
<dbReference type="Pfam" id="PF01634">
    <property type="entry name" value="HisG"/>
    <property type="match status" value="1"/>
</dbReference>
<dbReference type="InterPro" id="IPR015867">
    <property type="entry name" value="N-reg_PII/ATP_PRibTrfase_C"/>
</dbReference>
<dbReference type="Proteomes" id="UP000269721">
    <property type="component" value="Unassembled WGS sequence"/>
</dbReference>
<evidence type="ECO:0000256" key="1">
    <source>
        <dbReference type="ARBA" id="ARBA00000915"/>
    </source>
</evidence>
<dbReference type="InterPro" id="IPR020621">
    <property type="entry name" value="ATP-PRT_HisG_long"/>
</dbReference>
<keyword evidence="11" id="KW-0547">Nucleotide-binding</keyword>
<feature type="domain" description="Histidine biosynthesis HisG C-terminal" evidence="15">
    <location>
        <begin position="239"/>
        <end position="311"/>
    </location>
</feature>
<keyword evidence="10" id="KW-0808">Transferase</keyword>
<evidence type="ECO:0000256" key="5">
    <source>
        <dbReference type="ARBA" id="ARBA00011946"/>
    </source>
</evidence>
<evidence type="ECO:0000256" key="9">
    <source>
        <dbReference type="ARBA" id="ARBA00022676"/>
    </source>
</evidence>
<dbReference type="FunFam" id="3.40.190.10:FF:000123">
    <property type="entry name" value="HIS1p ATP phosphoribosyltransferase"/>
    <property type="match status" value="1"/>
</dbReference>
<dbReference type="GO" id="GO:0000287">
    <property type="term" value="F:magnesium ion binding"/>
    <property type="evidence" value="ECO:0007669"/>
    <property type="project" value="InterPro"/>
</dbReference>
<dbReference type="EMBL" id="KZ993841">
    <property type="protein sequence ID" value="RKO94667.1"/>
    <property type="molecule type" value="Genomic_DNA"/>
</dbReference>
<dbReference type="InterPro" id="IPR018198">
    <property type="entry name" value="ATP_PRibTrfase_CS"/>
</dbReference>
<comment type="catalytic activity">
    <reaction evidence="1">
        <text>1-(5-phospho-beta-D-ribosyl)-ATP + diphosphate = 5-phospho-alpha-D-ribose 1-diphosphate + ATP</text>
        <dbReference type="Rhea" id="RHEA:18473"/>
        <dbReference type="ChEBI" id="CHEBI:30616"/>
        <dbReference type="ChEBI" id="CHEBI:33019"/>
        <dbReference type="ChEBI" id="CHEBI:58017"/>
        <dbReference type="ChEBI" id="CHEBI:73183"/>
        <dbReference type="EC" id="2.4.2.17"/>
    </reaction>
</comment>
<dbReference type="InterPro" id="IPR013115">
    <property type="entry name" value="HisG_C"/>
</dbReference>
<keyword evidence="8" id="KW-0028">Amino-acid biosynthesis</keyword>
<evidence type="ECO:0000256" key="4">
    <source>
        <dbReference type="ARBA" id="ARBA00009372"/>
    </source>
</evidence>
<accession>A0A4V1IST4</accession>
<dbReference type="InterPro" id="IPR011322">
    <property type="entry name" value="N-reg_PII-like_a/b"/>
</dbReference>
<dbReference type="NCBIfam" id="TIGR00070">
    <property type="entry name" value="hisG"/>
    <property type="match status" value="1"/>
</dbReference>
<dbReference type="SUPFAM" id="SSF54913">
    <property type="entry name" value="GlnB-like"/>
    <property type="match status" value="1"/>
</dbReference>
<proteinExistence type="inferred from homology"/>
<evidence type="ECO:0000256" key="11">
    <source>
        <dbReference type="ARBA" id="ARBA00022741"/>
    </source>
</evidence>
<comment type="similarity">
    <text evidence="4">Belongs to the ATP phosphoribosyltransferase family.</text>
</comment>
<dbReference type="UniPathway" id="UPA00031">
    <property type="reaction ID" value="UER00006"/>
</dbReference>
<comment type="subcellular location">
    <subcellularLocation>
        <location evidence="2">Cytoplasm</location>
    </subcellularLocation>
</comment>
<keyword evidence="13" id="KW-0368">Histidine biosynthesis</keyword>
<evidence type="ECO:0000259" key="15">
    <source>
        <dbReference type="Pfam" id="PF08029"/>
    </source>
</evidence>
<evidence type="ECO:0000256" key="13">
    <source>
        <dbReference type="ARBA" id="ARBA00023102"/>
    </source>
</evidence>
<evidence type="ECO:0000256" key="7">
    <source>
        <dbReference type="ARBA" id="ARBA00022490"/>
    </source>
</evidence>
<gene>
    <name evidence="16" type="ORF">BDK51DRAFT_21973</name>
</gene>
<sequence>MDFADLQDRLLFAVPKKGRLNEQCLALLSGADIQFHRRSRLDIALSTNLPLALVFLPAADIASFVGKGNVDIGITGQDMVAEGGAEVEELLQLGFGKCNLSVQVPIASPFTKASELVGKRIATSFETVVGRYFDALESGLDDAGAAASLAGPAPALTAGHQRKTTINVINGSVEAACALGLADAIVDLVESGETMRAAKLHAISTVLSSQAVLICNPKKHTSNPLVETLKRRIEGVIAAQKYVLCNYNVARSSLAEAVKITPGKKAPTLSPLEDTEWVAVQAMVLKSQMADMMDRLTAIGATDILILAIHNCRVV</sequence>
<dbReference type="SUPFAM" id="SSF53850">
    <property type="entry name" value="Periplasmic binding protein-like II"/>
    <property type="match status" value="1"/>
</dbReference>
<evidence type="ECO:0000313" key="16">
    <source>
        <dbReference type="EMBL" id="RKO94667.1"/>
    </source>
</evidence>
<reference evidence="17" key="1">
    <citation type="journal article" date="2018" name="Nat. Microbiol.">
        <title>Leveraging single-cell genomics to expand the fungal tree of life.</title>
        <authorList>
            <person name="Ahrendt S.R."/>
            <person name="Quandt C.A."/>
            <person name="Ciobanu D."/>
            <person name="Clum A."/>
            <person name="Salamov A."/>
            <person name="Andreopoulos B."/>
            <person name="Cheng J.F."/>
            <person name="Woyke T."/>
            <person name="Pelin A."/>
            <person name="Henrissat B."/>
            <person name="Reynolds N.K."/>
            <person name="Benny G.L."/>
            <person name="Smith M.E."/>
            <person name="James T.Y."/>
            <person name="Grigoriev I.V."/>
        </authorList>
    </citation>
    <scope>NUCLEOTIDE SEQUENCE [LARGE SCALE GENOMIC DNA]</scope>
</reference>
<dbReference type="EC" id="2.4.2.17" evidence="5"/>
<dbReference type="GO" id="GO:0003879">
    <property type="term" value="F:ATP phosphoribosyltransferase activity"/>
    <property type="evidence" value="ECO:0007669"/>
    <property type="project" value="UniProtKB-EC"/>
</dbReference>
<keyword evidence="12" id="KW-0067">ATP-binding</keyword>
<dbReference type="InterPro" id="IPR001348">
    <property type="entry name" value="ATP_PRibTrfase_HisG"/>
</dbReference>
<dbReference type="GO" id="GO:0005524">
    <property type="term" value="F:ATP binding"/>
    <property type="evidence" value="ECO:0007669"/>
    <property type="project" value="UniProtKB-KW"/>
</dbReference>
<dbReference type="PROSITE" id="PS01316">
    <property type="entry name" value="ATP_P_PHORIBOSYLTR"/>
    <property type="match status" value="1"/>
</dbReference>
<name>A0A4V1IST4_9FUNG</name>
<organism evidence="16 17">
    <name type="scientific">Blyttiomyces helicus</name>
    <dbReference type="NCBI Taxonomy" id="388810"/>
    <lineage>
        <taxon>Eukaryota</taxon>
        <taxon>Fungi</taxon>
        <taxon>Fungi incertae sedis</taxon>
        <taxon>Chytridiomycota</taxon>
        <taxon>Chytridiomycota incertae sedis</taxon>
        <taxon>Chytridiomycetes</taxon>
        <taxon>Chytridiomycetes incertae sedis</taxon>
        <taxon>Blyttiomyces</taxon>
    </lineage>
</organism>
<evidence type="ECO:0000256" key="6">
    <source>
        <dbReference type="ARBA" id="ARBA00020998"/>
    </source>
</evidence>
<dbReference type="AlphaFoldDB" id="A0A4V1IST4"/>
<keyword evidence="17" id="KW-1185">Reference proteome</keyword>
<evidence type="ECO:0000259" key="14">
    <source>
        <dbReference type="Pfam" id="PF01634"/>
    </source>
</evidence>
<evidence type="ECO:0000256" key="10">
    <source>
        <dbReference type="ARBA" id="ARBA00022679"/>
    </source>
</evidence>
<evidence type="ECO:0000256" key="2">
    <source>
        <dbReference type="ARBA" id="ARBA00004496"/>
    </source>
</evidence>
<feature type="domain" description="ATP phosphoribosyltransferase catalytic" evidence="14">
    <location>
        <begin position="58"/>
        <end position="234"/>
    </location>
</feature>